<sequence length="357" mass="40997">MMSEFHSSIEVAAISLNIHKGKSKILLCKIACINQITIDGEDLEDVKTFTYLGSIVDEHAGSDANVKARIGKARTAYLQLNNIWNSKQLSTDTKITIFNTNVKTVLLYEAEAWRTTKATIQKIQISAEEEIRKKSWNWIGHTLRKAPNCVTGQALTWNPEGQRKRGRPKNTLRREMETDMRRMKKNWIELERNAQNRALKEETTREDNWKRIKQALTSTGHNRPGRSKHRHKKFISMETLNTIQERRNKKTAIKNSRTRTEEVKAQAKYTGANKQVKSSISVDKQQYVEGLTSTAKTVTKGNMKQLYDTTKKHTCLLTPVAPRGGATTNRYKSRHFQETEADMKKINSNRKQLGRIV</sequence>
<dbReference type="Proteomes" id="UP000279833">
    <property type="component" value="Unassembled WGS sequence"/>
</dbReference>
<evidence type="ECO:0000313" key="2">
    <source>
        <dbReference type="EMBL" id="VDP64536.1"/>
    </source>
</evidence>
<feature type="domain" description="DUF6451" evidence="1">
    <location>
        <begin position="76"/>
        <end position="108"/>
    </location>
</feature>
<dbReference type="PANTHER" id="PTHR47027:SF25">
    <property type="entry name" value="REVERSE TRANSCRIPTASE DOMAIN-CONTAINING PROTEIN"/>
    <property type="match status" value="1"/>
</dbReference>
<proteinExistence type="predicted"/>
<dbReference type="AlphaFoldDB" id="A0A183KS92"/>
<evidence type="ECO:0000313" key="3">
    <source>
        <dbReference type="Proteomes" id="UP000279833"/>
    </source>
</evidence>
<dbReference type="Pfam" id="PF20049">
    <property type="entry name" value="DUF6451"/>
    <property type="match status" value="1"/>
</dbReference>
<dbReference type="InterPro" id="IPR045609">
    <property type="entry name" value="DUF6451"/>
</dbReference>
<dbReference type="EMBL" id="UZAK01040405">
    <property type="protein sequence ID" value="VDP64536.1"/>
    <property type="molecule type" value="Genomic_DNA"/>
</dbReference>
<dbReference type="PANTHER" id="PTHR47027">
    <property type="entry name" value="REVERSE TRANSCRIPTASE DOMAIN-CONTAINING PROTEIN"/>
    <property type="match status" value="1"/>
</dbReference>
<keyword evidence="3" id="KW-1185">Reference proteome</keyword>
<gene>
    <name evidence="2" type="ORF">SCUD_LOCUS17929</name>
</gene>
<reference evidence="2 3" key="2">
    <citation type="submission" date="2018-11" db="EMBL/GenBank/DDBJ databases">
        <authorList>
            <consortium name="Pathogen Informatics"/>
        </authorList>
    </citation>
    <scope>NUCLEOTIDE SEQUENCE [LARGE SCALE GENOMIC DNA]</scope>
    <source>
        <strain evidence="2">Dakar</strain>
        <strain evidence="3">Dakar, Senegal</strain>
    </source>
</reference>
<protein>
    <submittedName>
        <fullName evidence="4">DUF6451 domain-containing protein</fullName>
    </submittedName>
</protein>
<evidence type="ECO:0000313" key="4">
    <source>
        <dbReference type="WBParaSite" id="SCUD_0001793201-mRNA-1"/>
    </source>
</evidence>
<reference evidence="4" key="1">
    <citation type="submission" date="2016-06" db="UniProtKB">
        <authorList>
            <consortium name="WormBaseParasite"/>
        </authorList>
    </citation>
    <scope>IDENTIFICATION</scope>
</reference>
<evidence type="ECO:0000259" key="1">
    <source>
        <dbReference type="Pfam" id="PF20049"/>
    </source>
</evidence>
<organism evidence="4">
    <name type="scientific">Schistosoma curassoni</name>
    <dbReference type="NCBI Taxonomy" id="6186"/>
    <lineage>
        <taxon>Eukaryota</taxon>
        <taxon>Metazoa</taxon>
        <taxon>Spiralia</taxon>
        <taxon>Lophotrochozoa</taxon>
        <taxon>Platyhelminthes</taxon>
        <taxon>Trematoda</taxon>
        <taxon>Digenea</taxon>
        <taxon>Strigeidida</taxon>
        <taxon>Schistosomatoidea</taxon>
        <taxon>Schistosomatidae</taxon>
        <taxon>Schistosoma</taxon>
    </lineage>
</organism>
<dbReference type="WBParaSite" id="SCUD_0001793201-mRNA-1">
    <property type="protein sequence ID" value="SCUD_0001793201-mRNA-1"/>
    <property type="gene ID" value="SCUD_0001793201"/>
</dbReference>
<accession>A0A183KS92</accession>
<name>A0A183KS92_9TREM</name>